<evidence type="ECO:0000313" key="1">
    <source>
        <dbReference type="EMBL" id="KAI4859907.1"/>
    </source>
</evidence>
<comment type="caution">
    <text evidence="1">The sequence shown here is derived from an EMBL/GenBank/DDBJ whole genome shotgun (WGS) entry which is preliminary data.</text>
</comment>
<dbReference type="EMBL" id="MU393608">
    <property type="protein sequence ID" value="KAI4859907.1"/>
    <property type="molecule type" value="Genomic_DNA"/>
</dbReference>
<name>A0ACB9YL42_9PEZI</name>
<gene>
    <name evidence="1" type="ORF">F4820DRAFT_438473</name>
</gene>
<proteinExistence type="predicted"/>
<reference evidence="1 2" key="1">
    <citation type="journal article" date="2022" name="New Phytol.">
        <title>Ecological generalism drives hyperdiversity of secondary metabolite gene clusters in xylarialean endophytes.</title>
        <authorList>
            <person name="Franco M.E.E."/>
            <person name="Wisecaver J.H."/>
            <person name="Arnold A.E."/>
            <person name="Ju Y.M."/>
            <person name="Slot J.C."/>
            <person name="Ahrendt S."/>
            <person name="Moore L.P."/>
            <person name="Eastman K.E."/>
            <person name="Scott K."/>
            <person name="Konkel Z."/>
            <person name="Mondo S.J."/>
            <person name="Kuo A."/>
            <person name="Hayes R.D."/>
            <person name="Haridas S."/>
            <person name="Andreopoulos B."/>
            <person name="Riley R."/>
            <person name="LaButti K."/>
            <person name="Pangilinan J."/>
            <person name="Lipzen A."/>
            <person name="Amirebrahimi M."/>
            <person name="Yan J."/>
            <person name="Adam C."/>
            <person name="Keymanesh K."/>
            <person name="Ng V."/>
            <person name="Louie K."/>
            <person name="Northen T."/>
            <person name="Drula E."/>
            <person name="Henrissat B."/>
            <person name="Hsieh H.M."/>
            <person name="Youens-Clark K."/>
            <person name="Lutzoni F."/>
            <person name="Miadlikowska J."/>
            <person name="Eastwood D.C."/>
            <person name="Hamelin R.C."/>
            <person name="Grigoriev I.V."/>
            <person name="U'Ren J.M."/>
        </authorList>
    </citation>
    <scope>NUCLEOTIDE SEQUENCE [LARGE SCALE GENOMIC DNA]</scope>
    <source>
        <strain evidence="1 2">CBS 119005</strain>
    </source>
</reference>
<keyword evidence="2" id="KW-1185">Reference proteome</keyword>
<sequence length="376" mass="42156">MRRLLAHAFSNTSLNEQQELIIGTVDRFIELVKTKTCVQDGVFDIAKGYERMAFDIIGDLAFGETFGALETEETHPWIAILLGALTKGAMADTFKRFPAAAKVVGVLLRKQLAKLIKDTTRNEEIAIELVKKRIERKTSRKDFMTRILEHRDQDNHRTSDLQLAAHSFDFVIAGSETTSTTLSCCTYYLLRNPNIMNILKNEIRGAFNSSQTINDNSTKSLPYLNAVCLEAMRIYPPLPLALPRLVPEGGDTIDGHFVPAGVTVTTNPMAASLDPANFTDPLTFKPERWIDTGNSGKNRDILEASQPFSMGARVCIGKSLGWMEMRTTLAKVIWTFDLEPADLNVDWLRDSRMQTLWVKPPLKIRARLARHVDATS</sequence>
<protein>
    <submittedName>
        <fullName evidence="1">Cytochrome P450</fullName>
    </submittedName>
</protein>
<dbReference type="Proteomes" id="UP001497700">
    <property type="component" value="Unassembled WGS sequence"/>
</dbReference>
<accession>A0ACB9YL42</accession>
<evidence type="ECO:0000313" key="2">
    <source>
        <dbReference type="Proteomes" id="UP001497700"/>
    </source>
</evidence>
<organism evidence="1 2">
    <name type="scientific">Hypoxylon rubiginosum</name>
    <dbReference type="NCBI Taxonomy" id="110542"/>
    <lineage>
        <taxon>Eukaryota</taxon>
        <taxon>Fungi</taxon>
        <taxon>Dikarya</taxon>
        <taxon>Ascomycota</taxon>
        <taxon>Pezizomycotina</taxon>
        <taxon>Sordariomycetes</taxon>
        <taxon>Xylariomycetidae</taxon>
        <taxon>Xylariales</taxon>
        <taxon>Hypoxylaceae</taxon>
        <taxon>Hypoxylon</taxon>
    </lineage>
</organism>